<gene>
    <name evidence="1" type="ORF">Pyn_06440</name>
</gene>
<dbReference type="Proteomes" id="UP000250321">
    <property type="component" value="Unassembled WGS sequence"/>
</dbReference>
<protein>
    <submittedName>
        <fullName evidence="1">Uncharacterized protein</fullName>
    </submittedName>
</protein>
<dbReference type="AlphaFoldDB" id="A0A314UMM7"/>
<sequence length="80" mass="8968">MNFKVNLANADTKELVELRVSPGFSVSIASWQVHKDAKMIKIIVCFIIKPEVLNDHKANSTLPSLDDHDNSSFFLCILPL</sequence>
<accession>A0A314UMM7</accession>
<proteinExistence type="predicted"/>
<reference evidence="1 2" key="1">
    <citation type="submission" date="2018-02" db="EMBL/GenBank/DDBJ databases">
        <title>Draft genome of wild Prunus yedoensis var. nudiflora.</title>
        <authorList>
            <person name="Baek S."/>
            <person name="Kim J.-H."/>
            <person name="Choi K."/>
            <person name="Kim G.-B."/>
            <person name="Cho A."/>
            <person name="Jang H."/>
            <person name="Shin C.-H."/>
            <person name="Yu H.-J."/>
            <person name="Mun J.-H."/>
        </authorList>
    </citation>
    <scope>NUCLEOTIDE SEQUENCE [LARGE SCALE GENOMIC DNA]</scope>
    <source>
        <strain evidence="2">cv. Jeju island</strain>
        <tissue evidence="1">Leaf</tissue>
    </source>
</reference>
<evidence type="ECO:0000313" key="1">
    <source>
        <dbReference type="EMBL" id="PQM38611.1"/>
    </source>
</evidence>
<evidence type="ECO:0000313" key="2">
    <source>
        <dbReference type="Proteomes" id="UP000250321"/>
    </source>
</evidence>
<dbReference type="EMBL" id="PJQY01003300">
    <property type="protein sequence ID" value="PQM38611.1"/>
    <property type="molecule type" value="Genomic_DNA"/>
</dbReference>
<keyword evidence="2" id="KW-1185">Reference proteome</keyword>
<name>A0A314UMM7_PRUYE</name>
<comment type="caution">
    <text evidence="1">The sequence shown here is derived from an EMBL/GenBank/DDBJ whole genome shotgun (WGS) entry which is preliminary data.</text>
</comment>
<organism evidence="1 2">
    <name type="scientific">Prunus yedoensis var. nudiflora</name>
    <dbReference type="NCBI Taxonomy" id="2094558"/>
    <lineage>
        <taxon>Eukaryota</taxon>
        <taxon>Viridiplantae</taxon>
        <taxon>Streptophyta</taxon>
        <taxon>Embryophyta</taxon>
        <taxon>Tracheophyta</taxon>
        <taxon>Spermatophyta</taxon>
        <taxon>Magnoliopsida</taxon>
        <taxon>eudicotyledons</taxon>
        <taxon>Gunneridae</taxon>
        <taxon>Pentapetalae</taxon>
        <taxon>rosids</taxon>
        <taxon>fabids</taxon>
        <taxon>Rosales</taxon>
        <taxon>Rosaceae</taxon>
        <taxon>Amygdaloideae</taxon>
        <taxon>Amygdaleae</taxon>
        <taxon>Prunus</taxon>
    </lineage>
</organism>